<feature type="compositionally biased region" description="Basic residues" evidence="1">
    <location>
        <begin position="42"/>
        <end position="54"/>
    </location>
</feature>
<feature type="region of interest" description="Disordered" evidence="1">
    <location>
        <begin position="42"/>
        <end position="69"/>
    </location>
</feature>
<organism evidence="2 3">
    <name type="scientific">Corynebacterium falsenii</name>
    <dbReference type="NCBI Taxonomy" id="108486"/>
    <lineage>
        <taxon>Bacteria</taxon>
        <taxon>Bacillati</taxon>
        <taxon>Actinomycetota</taxon>
        <taxon>Actinomycetes</taxon>
        <taxon>Mycobacteriales</taxon>
        <taxon>Corynebacteriaceae</taxon>
        <taxon>Corynebacterium</taxon>
    </lineage>
</organism>
<dbReference type="Proteomes" id="UP000285278">
    <property type="component" value="Unassembled WGS sequence"/>
</dbReference>
<dbReference type="AlphaFoldDB" id="A0A418QA41"/>
<evidence type="ECO:0000256" key="1">
    <source>
        <dbReference type="SAM" id="MobiDB-lite"/>
    </source>
</evidence>
<proteinExistence type="predicted"/>
<sequence length="69" mass="7847">MTDSSVYKVVKGQLDDTQLRALHRTLDGIAEQVHAMRHAKPHTRGHFGTHHALHHVNPLAFRNPRLPRA</sequence>
<evidence type="ECO:0000313" key="3">
    <source>
        <dbReference type="Proteomes" id="UP000285278"/>
    </source>
</evidence>
<gene>
    <name evidence="2" type="ORF">D3M95_00770</name>
</gene>
<evidence type="ECO:0000313" key="2">
    <source>
        <dbReference type="EMBL" id="RIX36773.1"/>
    </source>
</evidence>
<dbReference type="STRING" id="1451189.CFAL_09130"/>
<dbReference type="EMBL" id="QXJK01000001">
    <property type="protein sequence ID" value="RIX36773.1"/>
    <property type="molecule type" value="Genomic_DNA"/>
</dbReference>
<accession>A0A418QA41</accession>
<protein>
    <submittedName>
        <fullName evidence="2">Acyl-CoA carboxylase subunit epsilon</fullName>
    </submittedName>
</protein>
<keyword evidence="3" id="KW-1185">Reference proteome</keyword>
<dbReference type="RefSeq" id="WP_119664113.1">
    <property type="nucleotide sequence ID" value="NZ_QXJK01000001.1"/>
</dbReference>
<comment type="caution">
    <text evidence="2">The sequence shown here is derived from an EMBL/GenBank/DDBJ whole genome shotgun (WGS) entry which is preliminary data.</text>
</comment>
<reference evidence="2 3" key="1">
    <citation type="submission" date="2018-09" db="EMBL/GenBank/DDBJ databases">
        <title>Optimization and identification of Corynebacterium falsenii FN1-14 from fish paste.</title>
        <authorList>
            <person name="Daroonpunt R."/>
            <person name="Tanasupawat S."/>
        </authorList>
    </citation>
    <scope>NUCLEOTIDE SEQUENCE [LARGE SCALE GENOMIC DNA]</scope>
    <source>
        <strain evidence="2 3">FN1-14</strain>
    </source>
</reference>
<name>A0A418QA41_9CORY</name>